<protein>
    <submittedName>
        <fullName evidence="1">Uncharacterized protein</fullName>
    </submittedName>
</protein>
<dbReference type="RefSeq" id="WP_195896185.1">
    <property type="nucleotide sequence ID" value="NZ_JADOGI010000041.1"/>
</dbReference>
<reference evidence="1" key="1">
    <citation type="submission" date="2020-11" db="EMBL/GenBank/DDBJ databases">
        <title>Whole-genome analyses of Nonomuraea sp. K274.</title>
        <authorList>
            <person name="Veyisoglu A."/>
        </authorList>
    </citation>
    <scope>NUCLEOTIDE SEQUENCE</scope>
    <source>
        <strain evidence="1">K274</strain>
    </source>
</reference>
<comment type="caution">
    <text evidence="1">The sequence shown here is derived from an EMBL/GenBank/DDBJ whole genome shotgun (WGS) entry which is preliminary data.</text>
</comment>
<name>A0A931EWZ3_9ACTN</name>
<evidence type="ECO:0000313" key="2">
    <source>
        <dbReference type="Proteomes" id="UP000605361"/>
    </source>
</evidence>
<organism evidence="1 2">
    <name type="scientific">Nonomuraea cypriaca</name>
    <dbReference type="NCBI Taxonomy" id="1187855"/>
    <lineage>
        <taxon>Bacteria</taxon>
        <taxon>Bacillati</taxon>
        <taxon>Actinomycetota</taxon>
        <taxon>Actinomycetes</taxon>
        <taxon>Streptosporangiales</taxon>
        <taxon>Streptosporangiaceae</taxon>
        <taxon>Nonomuraea</taxon>
    </lineage>
</organism>
<dbReference type="Proteomes" id="UP000605361">
    <property type="component" value="Unassembled WGS sequence"/>
</dbReference>
<sequence>MTGRLDPITAAALIGSFFGAIAAAGIAAYERGGSPEQVLAAGRTAAEIAVYGTTAIDRPG</sequence>
<proteinExistence type="predicted"/>
<keyword evidence="2" id="KW-1185">Reference proteome</keyword>
<dbReference type="EMBL" id="JADOGI010000041">
    <property type="protein sequence ID" value="MBF8187219.1"/>
    <property type="molecule type" value="Genomic_DNA"/>
</dbReference>
<accession>A0A931EWZ3</accession>
<gene>
    <name evidence="1" type="ORF">ITP53_16045</name>
</gene>
<evidence type="ECO:0000313" key="1">
    <source>
        <dbReference type="EMBL" id="MBF8187219.1"/>
    </source>
</evidence>
<dbReference type="AlphaFoldDB" id="A0A931EWZ3"/>